<protein>
    <submittedName>
        <fullName evidence="2">CoA transferase</fullName>
        <ecNumber evidence="2">2.8.3.-</ecNumber>
    </submittedName>
</protein>
<sequence length="389" mass="41557">MTASSKTPADLPLDGVRVLDFAQFLAGPYAAMRLADLGADVIKVERPKGGDLCRSLAVNDQWLDGDSLLFHSINRNKRSFAADLKNPEDLERVKALIATADVMIHNFRPGVMERIGLGHEVVAGLNPGLVYAAVSGYGTSGPWREKPGQDLLAQSLSGITWLQGNAADGPVPVGFALLDIATAQNLVQGILAALLRRGRTGKGGLLEVDLMSSGMDLQFEQLTCFFNGDKRQPARSEISNANVYGAAPYGIYATRDGHLAVAMTPLARLAELFDLPALRAFDQSEALKRANEIKPLLQARIAEKTTADWLAVLEPTDVWCAEILDWPALADSAGFAALDILQTIRNAAGSETVMVKSPMRFDGQRPASARGAPALGADTETILNELGLG</sequence>
<keyword evidence="1 2" id="KW-0808">Transferase</keyword>
<dbReference type="PANTHER" id="PTHR48207:SF4">
    <property type="entry name" value="BLL6097 PROTEIN"/>
    <property type="match status" value="1"/>
</dbReference>
<name>A0ABV3L7H2_9RHOB</name>
<dbReference type="GO" id="GO:0016740">
    <property type="term" value="F:transferase activity"/>
    <property type="evidence" value="ECO:0007669"/>
    <property type="project" value="UniProtKB-KW"/>
</dbReference>
<dbReference type="PANTHER" id="PTHR48207">
    <property type="entry name" value="SUCCINATE--HYDROXYMETHYLGLUTARATE COA-TRANSFERASE"/>
    <property type="match status" value="1"/>
</dbReference>
<dbReference type="InterPro" id="IPR050483">
    <property type="entry name" value="CoA-transferase_III_domain"/>
</dbReference>
<dbReference type="EC" id="2.8.3.-" evidence="2"/>
<proteinExistence type="predicted"/>
<gene>
    <name evidence="2" type="ORF">AB0T83_12095</name>
</gene>
<dbReference type="InterPro" id="IPR023606">
    <property type="entry name" value="CoA-Trfase_III_dom_1_sf"/>
</dbReference>
<dbReference type="Gene3D" id="3.30.1540.10">
    <property type="entry name" value="formyl-coa transferase, domain 3"/>
    <property type="match status" value="1"/>
</dbReference>
<dbReference type="InterPro" id="IPR003673">
    <property type="entry name" value="CoA-Trfase_fam_III"/>
</dbReference>
<dbReference type="InterPro" id="IPR044855">
    <property type="entry name" value="CoA-Trfase_III_dom3_sf"/>
</dbReference>
<dbReference type="SUPFAM" id="SSF89796">
    <property type="entry name" value="CoA-transferase family III (CaiB/BaiF)"/>
    <property type="match status" value="1"/>
</dbReference>
<dbReference type="Pfam" id="PF02515">
    <property type="entry name" value="CoA_transf_3"/>
    <property type="match status" value="1"/>
</dbReference>
<comment type="caution">
    <text evidence="2">The sequence shown here is derived from an EMBL/GenBank/DDBJ whole genome shotgun (WGS) entry which is preliminary data.</text>
</comment>
<evidence type="ECO:0000313" key="3">
    <source>
        <dbReference type="Proteomes" id="UP001553161"/>
    </source>
</evidence>
<keyword evidence="3" id="KW-1185">Reference proteome</keyword>
<accession>A0ABV3L7H2</accession>
<organism evidence="2 3">
    <name type="scientific">Meridianimarinicoccus marinus</name>
    <dbReference type="NCBI Taxonomy" id="3231483"/>
    <lineage>
        <taxon>Bacteria</taxon>
        <taxon>Pseudomonadati</taxon>
        <taxon>Pseudomonadota</taxon>
        <taxon>Alphaproteobacteria</taxon>
        <taxon>Rhodobacterales</taxon>
        <taxon>Paracoccaceae</taxon>
        <taxon>Meridianimarinicoccus</taxon>
    </lineage>
</organism>
<dbReference type="Gene3D" id="3.40.50.10540">
    <property type="entry name" value="Crotonobetainyl-coa:carnitine coa-transferase, domain 1"/>
    <property type="match status" value="1"/>
</dbReference>
<dbReference type="EMBL" id="JBFBVU010000014">
    <property type="protein sequence ID" value="MEV8467519.1"/>
    <property type="molecule type" value="Genomic_DNA"/>
</dbReference>
<dbReference type="Proteomes" id="UP001553161">
    <property type="component" value="Unassembled WGS sequence"/>
</dbReference>
<evidence type="ECO:0000256" key="1">
    <source>
        <dbReference type="ARBA" id="ARBA00022679"/>
    </source>
</evidence>
<evidence type="ECO:0000313" key="2">
    <source>
        <dbReference type="EMBL" id="MEV8467519.1"/>
    </source>
</evidence>
<dbReference type="RefSeq" id="WP_366193357.1">
    <property type="nucleotide sequence ID" value="NZ_JBFBVU010000014.1"/>
</dbReference>
<reference evidence="2 3" key="1">
    <citation type="submission" date="2024-07" db="EMBL/GenBank/DDBJ databases">
        <authorList>
            <person name="Kang M."/>
        </authorList>
    </citation>
    <scope>NUCLEOTIDE SEQUENCE [LARGE SCALE GENOMIC DNA]</scope>
    <source>
        <strain evidence="2 3">DFM31</strain>
    </source>
</reference>